<keyword evidence="2" id="KW-1185">Reference proteome</keyword>
<dbReference type="InterPro" id="IPR057618">
    <property type="entry name" value="Znf_POGZ/Z280C-D-like"/>
</dbReference>
<accession>A0A2H1BVD0</accession>
<dbReference type="GO" id="GO:0003677">
    <property type="term" value="F:DNA binding"/>
    <property type="evidence" value="ECO:0007669"/>
    <property type="project" value="UniProtKB-KW"/>
</dbReference>
<dbReference type="Proteomes" id="UP000230066">
    <property type="component" value="Unassembled WGS sequence"/>
</dbReference>
<dbReference type="InterPro" id="IPR008598">
    <property type="entry name" value="Di19_Zn-bd"/>
</dbReference>
<dbReference type="PROSITE" id="PS50157">
    <property type="entry name" value="ZINC_FINGER_C2H2_2"/>
    <property type="match status" value="1"/>
</dbReference>
<sequence length="511" mass="59093">MEVSGFPFPIRMNKAVLPLRTQNGLSVVRSNDHLAKRYELVNSASTRVPWISYYFNTDSNIQRPVQSNSPCGLVVCPTCSQHFPNHKILHHFISHLLLDELYVGSLLPFEFCPDCLSSPSDEPLSTHKRTHWHVRSRHPADLLDGCYVCPICEVRFSVILKFAIHLYEKHVFRDSPYVCPVCYSFHGSKYYELLNHFTSAHAFTNDTFCPYCLKYFELPLISEKSQNGLHMFRAHKLYEHVRRHWNDMTYRCESCRLDFVYRKDQRIHEYLYHCGVHPAMQLDKPALPDDDADNTQNRTASQLFLYYSNQMRAIVPRLSLKCFECGETLRYPIHRHFSLTVQCPACKFISSCSVAVNWHWCHVHAAPPIPQSSLDLGVSRSWERCITSFSKPIGFDTKSGTNLHDRCGSLITRMRRCKHKHAPPGLEYRGVLRCPCGFVTILGNQMARHLSVGECRSQHAYLDRSSRLRMFRIVNRSKVTVAKSRSMWRKKLSLSPLPLQSVGLCCFKSSI</sequence>
<evidence type="ECO:0000313" key="2">
    <source>
        <dbReference type="Proteomes" id="UP000230066"/>
    </source>
</evidence>
<organism evidence="1 2">
    <name type="scientific">Fasciola hepatica</name>
    <name type="common">Liver fluke</name>
    <dbReference type="NCBI Taxonomy" id="6192"/>
    <lineage>
        <taxon>Eukaryota</taxon>
        <taxon>Metazoa</taxon>
        <taxon>Spiralia</taxon>
        <taxon>Lophotrochozoa</taxon>
        <taxon>Platyhelminthes</taxon>
        <taxon>Trematoda</taxon>
        <taxon>Digenea</taxon>
        <taxon>Plagiorchiida</taxon>
        <taxon>Echinostomata</taxon>
        <taxon>Echinostomatoidea</taxon>
        <taxon>Fasciolidae</taxon>
        <taxon>Fasciola</taxon>
    </lineage>
</organism>
<dbReference type="PROSITE" id="PS00028">
    <property type="entry name" value="ZINC_FINGER_C2H2_1"/>
    <property type="match status" value="2"/>
</dbReference>
<evidence type="ECO:0000313" key="1">
    <source>
        <dbReference type="EMBL" id="THD19666.1"/>
    </source>
</evidence>
<proteinExistence type="predicted"/>
<gene>
    <name evidence="1" type="ORF">D915_009619</name>
</gene>
<dbReference type="Pfam" id="PF25429">
    <property type="entry name" value="zf-POGZ"/>
    <property type="match status" value="1"/>
</dbReference>
<comment type="caution">
    <text evidence="1">The sequence shown here is derived from an EMBL/GenBank/DDBJ whole genome shotgun (WGS) entry which is preliminary data.</text>
</comment>
<dbReference type="SMART" id="SM00355">
    <property type="entry name" value="ZnF_C2H2"/>
    <property type="match status" value="6"/>
</dbReference>
<dbReference type="EMBL" id="JXXN02005893">
    <property type="protein sequence ID" value="THD19666.1"/>
    <property type="molecule type" value="Genomic_DNA"/>
</dbReference>
<dbReference type="Pfam" id="PF05605">
    <property type="entry name" value="zf-Di19"/>
    <property type="match status" value="1"/>
</dbReference>
<dbReference type="InterPro" id="IPR013087">
    <property type="entry name" value="Znf_C2H2_type"/>
</dbReference>
<dbReference type="AlphaFoldDB" id="A0A2H1BVD0"/>
<reference evidence="1" key="1">
    <citation type="submission" date="2019-03" db="EMBL/GenBank/DDBJ databases">
        <title>Improved annotation for the trematode Fasciola hepatica.</title>
        <authorList>
            <person name="Choi Y.-J."/>
            <person name="Martin J."/>
            <person name="Mitreva M."/>
        </authorList>
    </citation>
    <scope>NUCLEOTIDE SEQUENCE [LARGE SCALE GENOMIC DNA]</scope>
</reference>
<name>A0A2H1BVD0_FASHE</name>
<protein>
    <submittedName>
        <fullName evidence="1">Pogo transposable element with ZNF domain</fullName>
    </submittedName>
</protein>